<proteinExistence type="predicted"/>
<accession>A0A1Y4IJF6</accession>
<dbReference type="AlphaFoldDB" id="A0A1Y4IJF6"/>
<name>A0A1Y4IJF6_PARDI</name>
<protein>
    <submittedName>
        <fullName evidence="1">Uncharacterized protein</fullName>
    </submittedName>
</protein>
<sequence>MANYILGVKTVKYGTPTADGGMATQLDKQVAPYKESVTFEDEEGEVVKHFSEGARYPFLTIYSAAGTTFKFSVPMDNDSLKEWMGGEIVNGQWQAPRDNFQAAKSLELMTEFDIPISIPKATCYGVRRFGQKTTDISLIEISAIVELPEKADLSPMTIGITEKKV</sequence>
<reference evidence="2" key="1">
    <citation type="submission" date="2017-04" db="EMBL/GenBank/DDBJ databases">
        <title>Function of individual gut microbiota members based on whole genome sequencing of pure cultures obtained from chicken caecum.</title>
        <authorList>
            <person name="Medvecky M."/>
            <person name="Cejkova D."/>
            <person name="Polansky O."/>
            <person name="Karasova D."/>
            <person name="Kubasova T."/>
            <person name="Cizek A."/>
            <person name="Rychlik I."/>
        </authorList>
    </citation>
    <scope>NUCLEOTIDE SEQUENCE [LARGE SCALE GENOMIC DNA]</scope>
    <source>
        <strain evidence="2">An199</strain>
    </source>
</reference>
<organism evidence="1 2">
    <name type="scientific">Parabacteroides distasonis</name>
    <dbReference type="NCBI Taxonomy" id="823"/>
    <lineage>
        <taxon>Bacteria</taxon>
        <taxon>Pseudomonadati</taxon>
        <taxon>Bacteroidota</taxon>
        <taxon>Bacteroidia</taxon>
        <taxon>Bacteroidales</taxon>
        <taxon>Tannerellaceae</taxon>
        <taxon>Parabacteroides</taxon>
    </lineage>
</organism>
<comment type="caution">
    <text evidence="1">The sequence shown here is derived from an EMBL/GenBank/DDBJ whole genome shotgun (WGS) entry which is preliminary data.</text>
</comment>
<dbReference type="Proteomes" id="UP000195950">
    <property type="component" value="Unassembled WGS sequence"/>
</dbReference>
<dbReference type="RefSeq" id="WP_087343155.1">
    <property type="nucleotide sequence ID" value="NZ_NFJX01000004.1"/>
</dbReference>
<gene>
    <name evidence="1" type="ORF">B5F32_05850</name>
</gene>
<dbReference type="EMBL" id="NFJX01000004">
    <property type="protein sequence ID" value="OUP20448.1"/>
    <property type="molecule type" value="Genomic_DNA"/>
</dbReference>
<evidence type="ECO:0000313" key="1">
    <source>
        <dbReference type="EMBL" id="OUP20448.1"/>
    </source>
</evidence>
<evidence type="ECO:0000313" key="2">
    <source>
        <dbReference type="Proteomes" id="UP000195950"/>
    </source>
</evidence>